<keyword evidence="2" id="KW-1185">Reference proteome</keyword>
<comment type="caution">
    <text evidence="1">The sequence shown here is derived from an EMBL/GenBank/DDBJ whole genome shotgun (WGS) entry which is preliminary data.</text>
</comment>
<name>A0ABR9NXF2_9BACT</name>
<organism evidence="1 2">
    <name type="scientific">Geobacter anodireducens</name>
    <dbReference type="NCBI Taxonomy" id="1340425"/>
    <lineage>
        <taxon>Bacteria</taxon>
        <taxon>Pseudomonadati</taxon>
        <taxon>Thermodesulfobacteriota</taxon>
        <taxon>Desulfuromonadia</taxon>
        <taxon>Geobacterales</taxon>
        <taxon>Geobacteraceae</taxon>
        <taxon>Geobacter</taxon>
    </lineage>
</organism>
<dbReference type="RefSeq" id="WP_192905759.1">
    <property type="nucleotide sequence ID" value="NZ_JADBFD010000019.1"/>
</dbReference>
<gene>
    <name evidence="1" type="ORF">IIE05_13300</name>
</gene>
<dbReference type="EMBL" id="JADBFD010000019">
    <property type="protein sequence ID" value="MBE2888940.1"/>
    <property type="molecule type" value="Genomic_DNA"/>
</dbReference>
<dbReference type="Proteomes" id="UP000618926">
    <property type="component" value="Unassembled WGS sequence"/>
</dbReference>
<sequence length="67" mass="7619">MKSTATSPVDHSPERITVELVEWPYAHDCGNNVETYDITHWSPEQRRNLHAFLESNGAVRTPADIVE</sequence>
<reference evidence="1 2" key="1">
    <citation type="submission" date="2020-10" db="EMBL/GenBank/DDBJ databases">
        <title>Investigation of anaerobic biodegradation of phenanthrene by a sulfate-dependent Geobacter anodireducens strain PheS2.</title>
        <authorList>
            <person name="Zhang Z."/>
        </authorList>
    </citation>
    <scope>NUCLEOTIDE SEQUENCE [LARGE SCALE GENOMIC DNA]</scope>
    <source>
        <strain evidence="1 2">PheS2</strain>
    </source>
</reference>
<evidence type="ECO:0000313" key="1">
    <source>
        <dbReference type="EMBL" id="MBE2888940.1"/>
    </source>
</evidence>
<protein>
    <submittedName>
        <fullName evidence="1">Uncharacterized protein</fullName>
    </submittedName>
</protein>
<accession>A0ABR9NXF2</accession>
<proteinExistence type="predicted"/>
<evidence type="ECO:0000313" key="2">
    <source>
        <dbReference type="Proteomes" id="UP000618926"/>
    </source>
</evidence>